<dbReference type="PANTHER" id="PTHR36920">
    <property type="match status" value="1"/>
</dbReference>
<organism evidence="3 4">
    <name type="scientific">Methylocystis heyeri</name>
    <dbReference type="NCBI Taxonomy" id="391905"/>
    <lineage>
        <taxon>Bacteria</taxon>
        <taxon>Pseudomonadati</taxon>
        <taxon>Pseudomonadota</taxon>
        <taxon>Alphaproteobacteria</taxon>
        <taxon>Hyphomicrobiales</taxon>
        <taxon>Methylocystaceae</taxon>
        <taxon>Methylocystis</taxon>
    </lineage>
</organism>
<dbReference type="EMBL" id="CP046052">
    <property type="protein sequence ID" value="QGM47072.1"/>
    <property type="molecule type" value="Genomic_DNA"/>
</dbReference>
<feature type="signal peptide" evidence="2">
    <location>
        <begin position="1"/>
        <end position="23"/>
    </location>
</feature>
<evidence type="ECO:0000313" key="3">
    <source>
        <dbReference type="EMBL" id="QGM47072.1"/>
    </source>
</evidence>
<comment type="similarity">
    <text evidence="1">Belongs to the OmpW/AlkL family.</text>
</comment>
<dbReference type="GO" id="GO:0055085">
    <property type="term" value="P:transmembrane transport"/>
    <property type="evidence" value="ECO:0007669"/>
    <property type="project" value="TreeGrafter"/>
</dbReference>
<dbReference type="InterPro" id="IPR005618">
    <property type="entry name" value="OMPW"/>
</dbReference>
<reference evidence="3 4" key="1">
    <citation type="submission" date="2019-11" db="EMBL/GenBank/DDBJ databases">
        <title>The genome sequence of Methylocystis heyeri.</title>
        <authorList>
            <person name="Oshkin I.Y."/>
            <person name="Miroshnikov K."/>
            <person name="Dedysh S.N."/>
        </authorList>
    </citation>
    <scope>NUCLEOTIDE SEQUENCE [LARGE SCALE GENOMIC DNA]</scope>
    <source>
        <strain evidence="3 4">H2</strain>
    </source>
</reference>
<evidence type="ECO:0000256" key="2">
    <source>
        <dbReference type="SAM" id="SignalP"/>
    </source>
</evidence>
<keyword evidence="4" id="KW-1185">Reference proteome</keyword>
<dbReference type="Pfam" id="PF03922">
    <property type="entry name" value="OmpW"/>
    <property type="match status" value="2"/>
</dbReference>
<dbReference type="RefSeq" id="WP_136497978.1">
    <property type="nucleotide sequence ID" value="NZ_CP046052.1"/>
</dbReference>
<dbReference type="Gene3D" id="2.40.160.20">
    <property type="match status" value="1"/>
</dbReference>
<dbReference type="OrthoDB" id="9807574at2"/>
<keyword evidence="2" id="KW-0732">Signal</keyword>
<dbReference type="PANTHER" id="PTHR36920:SF1">
    <property type="entry name" value="OUTER MEMBRANE PROTEIN W"/>
    <property type="match status" value="1"/>
</dbReference>
<dbReference type="SUPFAM" id="SSF56925">
    <property type="entry name" value="OMPA-like"/>
    <property type="match status" value="1"/>
</dbReference>
<dbReference type="Proteomes" id="UP000309061">
    <property type="component" value="Chromosome"/>
</dbReference>
<evidence type="ECO:0000313" key="4">
    <source>
        <dbReference type="Proteomes" id="UP000309061"/>
    </source>
</evidence>
<dbReference type="AlphaFoldDB" id="A0A6B8KHG2"/>
<name>A0A6B8KHG2_9HYPH</name>
<dbReference type="KEGG" id="mhey:H2LOC_016005"/>
<evidence type="ECO:0000256" key="1">
    <source>
        <dbReference type="ARBA" id="ARBA00009330"/>
    </source>
</evidence>
<accession>A0A6B8KHG2</accession>
<protein>
    <submittedName>
        <fullName evidence="3">Outer membrane beta-barrel protein</fullName>
    </submittedName>
</protein>
<dbReference type="GO" id="GO:0019867">
    <property type="term" value="C:outer membrane"/>
    <property type="evidence" value="ECO:0007669"/>
    <property type="project" value="InterPro"/>
</dbReference>
<feature type="chain" id="PRO_5025380297" evidence="2">
    <location>
        <begin position="24"/>
        <end position="309"/>
    </location>
</feature>
<dbReference type="InterPro" id="IPR011250">
    <property type="entry name" value="OMP/PagP_B-barrel"/>
</dbReference>
<gene>
    <name evidence="3" type="ORF">H2LOC_016005</name>
</gene>
<proteinExistence type="inferred from homology"/>
<sequence>MKTAFRGALAAAILGAASAPGLAADLPSVKAPPPPPPVFVDTYQPFQVRLKVGAVVPTQGTASIFDAGAVYPGLPNAGSLGIATGLSGGFGTQVPGASTSISTSVIPMLDVAYYLTRNWAIEAICCVTPHHIQGTGTLAGGDLGRTWAFPPSVMLQYHFTNFGAFQPYLGVGVNFTTFWGTRAGNNNWALNVVPGSLLGVGGPVLGAAGLVGVNASFYNLNITPSWGVVGQVGFDYMFNEHWGVNLDVKYIQMETGAQARIVAFSPQIPALGPLYIPVHGHVNIDPLVVSTGLTYRFGGGSAAPVLAKY</sequence>